<dbReference type="AlphaFoldDB" id="A0A6L2LE51"/>
<proteinExistence type="predicted"/>
<feature type="region of interest" description="Disordered" evidence="1">
    <location>
        <begin position="346"/>
        <end position="394"/>
    </location>
</feature>
<feature type="compositionally biased region" description="Polar residues" evidence="1">
    <location>
        <begin position="356"/>
        <end position="371"/>
    </location>
</feature>
<reference evidence="2" key="1">
    <citation type="journal article" date="2019" name="Sci. Rep.">
        <title>Draft genome of Tanacetum cinerariifolium, the natural source of mosquito coil.</title>
        <authorList>
            <person name="Yamashiro T."/>
            <person name="Shiraishi A."/>
            <person name="Satake H."/>
            <person name="Nakayama K."/>
        </authorList>
    </citation>
    <scope>NUCLEOTIDE SEQUENCE</scope>
</reference>
<comment type="caution">
    <text evidence="2">The sequence shown here is derived from an EMBL/GenBank/DDBJ whole genome shotgun (WGS) entry which is preliminary data.</text>
</comment>
<organism evidence="2">
    <name type="scientific">Tanacetum cinerariifolium</name>
    <name type="common">Dalmatian daisy</name>
    <name type="synonym">Chrysanthemum cinerariifolium</name>
    <dbReference type="NCBI Taxonomy" id="118510"/>
    <lineage>
        <taxon>Eukaryota</taxon>
        <taxon>Viridiplantae</taxon>
        <taxon>Streptophyta</taxon>
        <taxon>Embryophyta</taxon>
        <taxon>Tracheophyta</taxon>
        <taxon>Spermatophyta</taxon>
        <taxon>Magnoliopsida</taxon>
        <taxon>eudicotyledons</taxon>
        <taxon>Gunneridae</taxon>
        <taxon>Pentapetalae</taxon>
        <taxon>asterids</taxon>
        <taxon>campanulids</taxon>
        <taxon>Asterales</taxon>
        <taxon>Asteraceae</taxon>
        <taxon>Asteroideae</taxon>
        <taxon>Anthemideae</taxon>
        <taxon>Anthemidinae</taxon>
        <taxon>Tanacetum</taxon>
    </lineage>
</organism>
<gene>
    <name evidence="2" type="ORF">Tci_031377</name>
</gene>
<dbReference type="EMBL" id="BKCJ010004166">
    <property type="protein sequence ID" value="GEU59399.1"/>
    <property type="molecule type" value="Genomic_DNA"/>
</dbReference>
<accession>A0A6L2LE51</accession>
<evidence type="ECO:0008006" key="3">
    <source>
        <dbReference type="Google" id="ProtNLM"/>
    </source>
</evidence>
<sequence>MLDEITLESLTEEQFECFIEYYRENYSEDYKSDLENLKEVYKMMNGGVEYPRTQNASPSEIKEPYDPLPRMDSYEQPSCLGLTFVGETLRKSDQMHQTFEKSSLAMTPYDEPIGDLDMMEDEMDNPNPQSTIQVLPSFKVYTPPVTYPKEVEETIGIPIEVEPFNQTQLNDLVLSTYNHDTPLNNREIPSVDELEPQLLPNFSPLDVNLRDKRGTGPPINPYSLASFRMKVVKSLTIHTPPSPHVAYFYQNVGSKDRPPILAMGRYDQWRPRFLRYIDTKSNGDALRKCILEGPYKPTTVAIPAVAATNNSLAYQKEVNEIRAERIAKSENPLALVDAAQQYPDNYYQAPKPQRSYAPTPQQSSSTRSNASTRHKGKENAKPVTPPFESGSDEDRMQEDYMYHKEKMLLCKQAEKGVPLQAEQADWLEDTDEEIDEQELEVHYSYMAKIQEVLPTDFDINAEPLVKVRYNDDYNVFANDKQHSEQSEPIINTCVVEMVDSNVIPDSSDMYDNDD</sequence>
<protein>
    <recommendedName>
        <fullName evidence="3">Reverse transcriptase domain-containing protein</fullName>
    </recommendedName>
</protein>
<name>A0A6L2LE51_TANCI</name>
<evidence type="ECO:0000256" key="1">
    <source>
        <dbReference type="SAM" id="MobiDB-lite"/>
    </source>
</evidence>
<evidence type="ECO:0000313" key="2">
    <source>
        <dbReference type="EMBL" id="GEU59399.1"/>
    </source>
</evidence>